<evidence type="ECO:0000256" key="1">
    <source>
        <dbReference type="SAM" id="Phobius"/>
    </source>
</evidence>
<dbReference type="AlphaFoldDB" id="A0A6V8L259"/>
<name>A0A6V8L259_9ACTN</name>
<reference evidence="2 3" key="2">
    <citation type="submission" date="2020-03" db="EMBL/GenBank/DDBJ databases">
        <authorList>
            <person name="Ichikawa N."/>
            <person name="Kimura A."/>
            <person name="Kitahashi Y."/>
            <person name="Uohara A."/>
        </authorList>
    </citation>
    <scope>NUCLEOTIDE SEQUENCE [LARGE SCALE GENOMIC DNA]</scope>
    <source>
        <strain evidence="2 3">NBRC 108638</strain>
    </source>
</reference>
<evidence type="ECO:0000313" key="2">
    <source>
        <dbReference type="EMBL" id="GFJ91372.1"/>
    </source>
</evidence>
<feature type="transmembrane region" description="Helical" evidence="1">
    <location>
        <begin position="126"/>
        <end position="151"/>
    </location>
</feature>
<comment type="caution">
    <text evidence="2">The sequence shown here is derived from an EMBL/GenBank/DDBJ whole genome shotgun (WGS) entry which is preliminary data.</text>
</comment>
<proteinExistence type="predicted"/>
<reference evidence="2 3" key="1">
    <citation type="submission" date="2020-03" db="EMBL/GenBank/DDBJ databases">
        <title>Whole genome shotgun sequence of Phytohabitans rumicis NBRC 108638.</title>
        <authorList>
            <person name="Komaki H."/>
            <person name="Tamura T."/>
        </authorList>
    </citation>
    <scope>NUCLEOTIDE SEQUENCE [LARGE SCALE GENOMIC DNA]</scope>
    <source>
        <strain evidence="2 3">NBRC 108638</strain>
    </source>
</reference>
<keyword evidence="1" id="KW-0472">Membrane</keyword>
<feature type="transmembrane region" description="Helical" evidence="1">
    <location>
        <begin position="60"/>
        <end position="81"/>
    </location>
</feature>
<feature type="transmembrane region" description="Helical" evidence="1">
    <location>
        <begin position="88"/>
        <end position="106"/>
    </location>
</feature>
<accession>A0A6V8L259</accession>
<gene>
    <name evidence="2" type="ORF">Prum_050140</name>
</gene>
<evidence type="ECO:0000313" key="3">
    <source>
        <dbReference type="Proteomes" id="UP000482960"/>
    </source>
</evidence>
<dbReference type="EMBL" id="BLPG01000001">
    <property type="protein sequence ID" value="GFJ91372.1"/>
    <property type="molecule type" value="Genomic_DNA"/>
</dbReference>
<keyword evidence="1" id="KW-1133">Transmembrane helix</keyword>
<protein>
    <submittedName>
        <fullName evidence="2">Uncharacterized protein</fullName>
    </submittedName>
</protein>
<sequence>MMSLQSPLEVEPVTEPAPPSPFDKVADVALRVAGGIIAVIAALATGVLELMLAQVRVGGYLIGVSVVAAVVLNMLLGWFAYATVGRKWAIALPAACWIVLMMVASGRTTEGDLLLVGPQGNAVVDANSWVGLTMIFAGSIAFAVIGFRLMLASTRRV</sequence>
<dbReference type="Proteomes" id="UP000482960">
    <property type="component" value="Unassembled WGS sequence"/>
</dbReference>
<keyword evidence="1" id="KW-0812">Transmembrane</keyword>
<keyword evidence="3" id="KW-1185">Reference proteome</keyword>
<organism evidence="2 3">
    <name type="scientific">Phytohabitans rumicis</name>
    <dbReference type="NCBI Taxonomy" id="1076125"/>
    <lineage>
        <taxon>Bacteria</taxon>
        <taxon>Bacillati</taxon>
        <taxon>Actinomycetota</taxon>
        <taxon>Actinomycetes</taxon>
        <taxon>Micromonosporales</taxon>
        <taxon>Micromonosporaceae</taxon>
    </lineage>
</organism>
<feature type="transmembrane region" description="Helical" evidence="1">
    <location>
        <begin position="28"/>
        <end position="48"/>
    </location>
</feature>